<proteinExistence type="predicted"/>
<dbReference type="EMBL" id="KL584879">
    <property type="protein sequence ID" value="KEQ57648.1"/>
    <property type="molecule type" value="Genomic_DNA"/>
</dbReference>
<accession>A0A074VBF6</accession>
<evidence type="ECO:0000313" key="1">
    <source>
        <dbReference type="EMBL" id="KEQ57648.1"/>
    </source>
</evidence>
<dbReference type="AlphaFoldDB" id="A0A074VBF6"/>
<sequence>MSQSLFSGLELLVKRRELLQDFCKVWNLQLACFIARANWSVFNGNRGENREYLKCAGESMQAVAALEAQQLLEMVRALSDALELASPVVDLADMAVTSKGDNPLC</sequence>
<dbReference type="HOGENOM" id="CLU_2236061_0_0_1"/>
<reference evidence="1 2" key="1">
    <citation type="journal article" date="2014" name="BMC Genomics">
        <title>Genome sequencing of four Aureobasidium pullulans varieties: biotechnological potential, stress tolerance, and description of new species.</title>
        <authorList>
            <person name="Gostin Ar C."/>
            <person name="Ohm R.A."/>
            <person name="Kogej T."/>
            <person name="Sonjak S."/>
            <person name="Turk M."/>
            <person name="Zajc J."/>
            <person name="Zalar P."/>
            <person name="Grube M."/>
            <person name="Sun H."/>
            <person name="Han J."/>
            <person name="Sharma A."/>
            <person name="Chiniquy J."/>
            <person name="Ngan C.Y."/>
            <person name="Lipzen A."/>
            <person name="Barry K."/>
            <person name="Grigoriev I.V."/>
            <person name="Gunde-Cimerman N."/>
        </authorList>
    </citation>
    <scope>NUCLEOTIDE SEQUENCE [LARGE SCALE GENOMIC DNA]</scope>
    <source>
        <strain evidence="1 2">CBS 110374</strain>
    </source>
</reference>
<dbReference type="Proteomes" id="UP000030672">
    <property type="component" value="Unassembled WGS sequence"/>
</dbReference>
<dbReference type="GeneID" id="63918888"/>
<name>A0A074VBF6_AURM1</name>
<evidence type="ECO:0000313" key="2">
    <source>
        <dbReference type="Proteomes" id="UP000030672"/>
    </source>
</evidence>
<organism evidence="1 2">
    <name type="scientific">Aureobasidium melanogenum (strain CBS 110374)</name>
    <name type="common">Aureobasidium pullulans var. melanogenum</name>
    <dbReference type="NCBI Taxonomy" id="1043003"/>
    <lineage>
        <taxon>Eukaryota</taxon>
        <taxon>Fungi</taxon>
        <taxon>Dikarya</taxon>
        <taxon>Ascomycota</taxon>
        <taxon>Pezizomycotina</taxon>
        <taxon>Dothideomycetes</taxon>
        <taxon>Dothideomycetidae</taxon>
        <taxon>Dothideales</taxon>
        <taxon>Saccotheciaceae</taxon>
        <taxon>Aureobasidium</taxon>
    </lineage>
</organism>
<protein>
    <submittedName>
        <fullName evidence="1">Uncharacterized protein</fullName>
    </submittedName>
</protein>
<dbReference type="RefSeq" id="XP_040874672.1">
    <property type="nucleotide sequence ID" value="XM_041025515.1"/>
</dbReference>
<keyword evidence="2" id="KW-1185">Reference proteome</keyword>
<gene>
    <name evidence="1" type="ORF">M437DRAFT_70634</name>
</gene>